<dbReference type="EMBL" id="BKCJ010298644">
    <property type="protein sequence ID" value="GEZ59806.1"/>
    <property type="molecule type" value="Genomic_DNA"/>
</dbReference>
<protein>
    <submittedName>
        <fullName evidence="2">Uncharacterized protein</fullName>
    </submittedName>
</protein>
<name>A0A699IIZ8_TANCI</name>
<proteinExistence type="predicted"/>
<comment type="caution">
    <text evidence="2">The sequence shown here is derived from an EMBL/GenBank/DDBJ whole genome shotgun (WGS) entry which is preliminary data.</text>
</comment>
<feature type="compositionally biased region" description="Polar residues" evidence="1">
    <location>
        <begin position="733"/>
        <end position="753"/>
    </location>
</feature>
<organism evidence="2">
    <name type="scientific">Tanacetum cinerariifolium</name>
    <name type="common">Dalmatian daisy</name>
    <name type="synonym">Chrysanthemum cinerariifolium</name>
    <dbReference type="NCBI Taxonomy" id="118510"/>
    <lineage>
        <taxon>Eukaryota</taxon>
        <taxon>Viridiplantae</taxon>
        <taxon>Streptophyta</taxon>
        <taxon>Embryophyta</taxon>
        <taxon>Tracheophyta</taxon>
        <taxon>Spermatophyta</taxon>
        <taxon>Magnoliopsida</taxon>
        <taxon>eudicotyledons</taxon>
        <taxon>Gunneridae</taxon>
        <taxon>Pentapetalae</taxon>
        <taxon>asterids</taxon>
        <taxon>campanulids</taxon>
        <taxon>Asterales</taxon>
        <taxon>Asteraceae</taxon>
        <taxon>Asteroideae</taxon>
        <taxon>Anthemideae</taxon>
        <taxon>Anthemidinae</taxon>
        <taxon>Tanacetum</taxon>
    </lineage>
</organism>
<sequence>MCAMVGQLIQKKQEEKQIEEEQSANARYWKIFACYDDDDDYNSAITPNEPVDSLNKRDEHLNTVLAMELDEFINSCVENLIPNPSESKGENGCDVPACFTTFSNVLFDADYEFDSVDDQSLHDEDFLKEIYSNPLFEEEIISMKIDQHHFNVESDLIESLPNRDSSIILSFLKIDSLLDEFADELTLLKSIPPGVDETDCYPEEDIRLTKILLYNNSSPHPPEEFVSENSNADIESFSPSPIPIKDIDSFMEEIDLSFTPDEPMSPGIEEDDYDSERDILILVQYSRKIKDSWKRILSSKSSFPQLHVGNKMHKAFPLPVMEFPLPVKKVPTARRKEMPLLKYKTAQELWAAILKTFGGNEATKKTKMNILKQQYGNFKAEGSETLEQTFNRLQVIVSQLQFMDVEIKQDDLNQKFLTSLAPKWLMHTIVWRNRSDLDTMSLDDMGNEEVNTASVSTASTNVPTANANIGVIDEDDMEEIDIKWNMALLCMRADRAPRSQDRGRRYNYRQGSKVEEQALKTLMAIDGVGWDWSYMANDEENHALVADKEAPIEFALVAKTSAESKVFDNSLCSKDCKKNTDSLNSKITDLTDKLFDAKNMIYHYKLGLAQVESRLAEHRDRELKYCKKIRGLEFKTESCDDYIKSLKKELDLIKKEKDGLDSKLTGFQTASIDIDSLLESQRLDKNKEGLGYSVIPPPPAQIYSPPKKDMSWTGLPEFKDDTVTDYSRHAPTIESSPDDAQNKNSSATKTEALPTTISPKSFIKFVKANDSTTNSKTDKVETAKKPPVKAVPRTTLMTKAIGTVAALGK</sequence>
<accession>A0A699IIZ8</accession>
<evidence type="ECO:0000256" key="1">
    <source>
        <dbReference type="SAM" id="MobiDB-lite"/>
    </source>
</evidence>
<feature type="region of interest" description="Disordered" evidence="1">
    <location>
        <begin position="728"/>
        <end position="753"/>
    </location>
</feature>
<reference evidence="2" key="1">
    <citation type="journal article" date="2019" name="Sci. Rep.">
        <title>Draft genome of Tanacetum cinerariifolium, the natural source of mosquito coil.</title>
        <authorList>
            <person name="Yamashiro T."/>
            <person name="Shiraishi A."/>
            <person name="Satake H."/>
            <person name="Nakayama K."/>
        </authorList>
    </citation>
    <scope>NUCLEOTIDE SEQUENCE</scope>
</reference>
<dbReference type="AlphaFoldDB" id="A0A699IIZ8"/>
<evidence type="ECO:0000313" key="2">
    <source>
        <dbReference type="EMBL" id="GEZ59806.1"/>
    </source>
</evidence>
<gene>
    <name evidence="2" type="ORF">Tci_531779</name>
</gene>
<dbReference type="Pfam" id="PF14223">
    <property type="entry name" value="Retrotran_gag_2"/>
    <property type="match status" value="1"/>
</dbReference>